<evidence type="ECO:0000256" key="8">
    <source>
        <dbReference type="ARBA" id="ARBA00023014"/>
    </source>
</evidence>
<evidence type="ECO:0000256" key="4">
    <source>
        <dbReference type="ARBA" id="ARBA00022515"/>
    </source>
</evidence>
<dbReference type="GO" id="GO:0046872">
    <property type="term" value="F:metal ion binding"/>
    <property type="evidence" value="ECO:0007669"/>
    <property type="project" value="UniProtKB-KW"/>
</dbReference>
<dbReference type="STRING" id="78915.A0A4P9XQM6"/>
<protein>
    <submittedName>
        <fullName evidence="11">Eukaryotic and archaeal DNA primase, large subunit-domain-containing protein</fullName>
    </submittedName>
</protein>
<proteinExistence type="inferred from homology"/>
<keyword evidence="6" id="KW-0479">Metal-binding</keyword>
<dbReference type="GO" id="GO:0006269">
    <property type="term" value="P:DNA replication, synthesis of primer"/>
    <property type="evidence" value="ECO:0007669"/>
    <property type="project" value="UniProtKB-KW"/>
</dbReference>
<accession>A0A4P9XQM6</accession>
<dbReference type="GO" id="GO:0005658">
    <property type="term" value="C:alpha DNA polymerase:primase complex"/>
    <property type="evidence" value="ECO:0007669"/>
    <property type="project" value="TreeGrafter"/>
</dbReference>
<dbReference type="PANTHER" id="PTHR10537:SF3">
    <property type="entry name" value="DNA PRIMASE LARGE SUBUNIT"/>
    <property type="match status" value="1"/>
</dbReference>
<evidence type="ECO:0000259" key="10">
    <source>
        <dbReference type="Pfam" id="PF04104"/>
    </source>
</evidence>
<keyword evidence="12" id="KW-1185">Reference proteome</keyword>
<keyword evidence="7" id="KW-0408">Iron</keyword>
<gene>
    <name evidence="11" type="ORF">THASP1DRAFT_5372</name>
</gene>
<dbReference type="EMBL" id="KZ992611">
    <property type="protein sequence ID" value="RKP08353.1"/>
    <property type="molecule type" value="Genomic_DNA"/>
</dbReference>
<evidence type="ECO:0000256" key="6">
    <source>
        <dbReference type="ARBA" id="ARBA00022723"/>
    </source>
</evidence>
<name>A0A4P9XQM6_9FUNG</name>
<dbReference type="PANTHER" id="PTHR10537">
    <property type="entry name" value="DNA PRIMASE LARGE SUBUNIT"/>
    <property type="match status" value="1"/>
</dbReference>
<dbReference type="Pfam" id="PF04104">
    <property type="entry name" value="DNA_primase_lrg"/>
    <property type="match status" value="1"/>
</dbReference>
<evidence type="ECO:0000256" key="3">
    <source>
        <dbReference type="ARBA" id="ARBA00022485"/>
    </source>
</evidence>
<comment type="cofactor">
    <cofactor evidence="1">
        <name>[4Fe-4S] cluster</name>
        <dbReference type="ChEBI" id="CHEBI:49883"/>
    </cofactor>
</comment>
<evidence type="ECO:0000256" key="7">
    <source>
        <dbReference type="ARBA" id="ARBA00023004"/>
    </source>
</evidence>
<evidence type="ECO:0000256" key="9">
    <source>
        <dbReference type="ARBA" id="ARBA00023125"/>
    </source>
</evidence>
<dbReference type="InterPro" id="IPR007238">
    <property type="entry name" value="DNA_primase_lsu_euk/arc"/>
</dbReference>
<dbReference type="InterPro" id="IPR058560">
    <property type="entry name" value="DNA_primase_C"/>
</dbReference>
<dbReference type="Proteomes" id="UP000271241">
    <property type="component" value="Unassembled WGS sequence"/>
</dbReference>
<reference evidence="12" key="1">
    <citation type="journal article" date="2018" name="Nat. Microbiol.">
        <title>Leveraging single-cell genomics to expand the fungal tree of life.</title>
        <authorList>
            <person name="Ahrendt S.R."/>
            <person name="Quandt C.A."/>
            <person name="Ciobanu D."/>
            <person name="Clum A."/>
            <person name="Salamov A."/>
            <person name="Andreopoulos B."/>
            <person name="Cheng J.F."/>
            <person name="Woyke T."/>
            <person name="Pelin A."/>
            <person name="Henrissat B."/>
            <person name="Reynolds N.K."/>
            <person name="Benny G.L."/>
            <person name="Smith M.E."/>
            <person name="James T.Y."/>
            <person name="Grigoriev I.V."/>
        </authorList>
    </citation>
    <scope>NUCLEOTIDE SEQUENCE [LARGE SCALE GENOMIC DNA]</scope>
    <source>
        <strain evidence="12">RSA 1356</strain>
    </source>
</reference>
<dbReference type="CDD" id="cd07322">
    <property type="entry name" value="PriL_PriS_Eukaryotic"/>
    <property type="match status" value="1"/>
</dbReference>
<evidence type="ECO:0000313" key="11">
    <source>
        <dbReference type="EMBL" id="RKP08353.1"/>
    </source>
</evidence>
<evidence type="ECO:0000256" key="1">
    <source>
        <dbReference type="ARBA" id="ARBA00001966"/>
    </source>
</evidence>
<dbReference type="Pfam" id="PF26466">
    <property type="entry name" value="DNA_primase_lrg_N"/>
    <property type="match status" value="1"/>
</dbReference>
<keyword evidence="3" id="KW-0004">4Fe-4S</keyword>
<keyword evidence="9" id="KW-0238">DNA-binding</keyword>
<evidence type="ECO:0000313" key="12">
    <source>
        <dbReference type="Proteomes" id="UP000271241"/>
    </source>
</evidence>
<dbReference type="GO" id="GO:0051539">
    <property type="term" value="F:4 iron, 4 sulfur cluster binding"/>
    <property type="evidence" value="ECO:0007669"/>
    <property type="project" value="UniProtKB-KW"/>
</dbReference>
<organism evidence="11 12">
    <name type="scientific">Thamnocephalis sphaerospora</name>
    <dbReference type="NCBI Taxonomy" id="78915"/>
    <lineage>
        <taxon>Eukaryota</taxon>
        <taxon>Fungi</taxon>
        <taxon>Fungi incertae sedis</taxon>
        <taxon>Zoopagomycota</taxon>
        <taxon>Zoopagomycotina</taxon>
        <taxon>Zoopagomycetes</taxon>
        <taxon>Zoopagales</taxon>
        <taxon>Sigmoideomycetaceae</taxon>
        <taxon>Thamnocephalis</taxon>
    </lineage>
</organism>
<feature type="non-terminal residue" evidence="11">
    <location>
        <position position="1"/>
    </location>
</feature>
<dbReference type="Gene3D" id="1.20.930.80">
    <property type="match status" value="1"/>
</dbReference>
<comment type="similarity">
    <text evidence="2">Belongs to the eukaryotic-type primase large subunit family.</text>
</comment>
<dbReference type="OrthoDB" id="421393at2759"/>
<evidence type="ECO:0000256" key="5">
    <source>
        <dbReference type="ARBA" id="ARBA00022705"/>
    </source>
</evidence>
<dbReference type="GO" id="GO:0003677">
    <property type="term" value="F:DNA binding"/>
    <property type="evidence" value="ECO:0007669"/>
    <property type="project" value="UniProtKB-KW"/>
</dbReference>
<dbReference type="InterPro" id="IPR016558">
    <property type="entry name" value="DNA_primase_lsu_euk"/>
</dbReference>
<keyword evidence="8" id="KW-0411">Iron-sulfur</keyword>
<keyword evidence="5" id="KW-0235">DNA replication</keyword>
<evidence type="ECO:0000256" key="2">
    <source>
        <dbReference type="ARBA" id="ARBA00010564"/>
    </source>
</evidence>
<feature type="non-terminal residue" evidence="11">
    <location>
        <position position="388"/>
    </location>
</feature>
<dbReference type="AlphaFoldDB" id="A0A4P9XQM6"/>
<keyword evidence="4" id="KW-0639">Primosome</keyword>
<feature type="domain" description="DNA primase large subunit C-terminal" evidence="10">
    <location>
        <begin position="205"/>
        <end position="378"/>
    </location>
</feature>
<sequence length="388" mass="44391">EYINMSATSGTMKLRREERQKDHISHFILRLAYCRTEELREWFLRHETALFRHRLTTADVAERQKFLASLELGHKQLSAKQKEAMRAQLTVSCAHIPNFNFDKETFLEVNFEDALDLVQQRRVYLRDGFAYVPAQEQVALVISEFRRQLAASLEVCAKAVPQMEEDERLLPVLKNISQQNTGKEYTGEATAGKVMADDVEGLSPLFPLCMQHLYRSLRAESHMKHGGRMQFGLFLKGIGMPVEEGLIFWRRSFSKITDDQFQKSYAYNIRHNYGLEGKRADYTPYSCTRIITSNGPSTGDHHGCPFRHFSADNLRRELQAVGANEGDVREILELVAGGHYQIACTKLFEQTQLARARQKGTAVSGVTVDTITHPNHYFEQAYKLAHGD</sequence>
<dbReference type="GO" id="GO:0006270">
    <property type="term" value="P:DNA replication initiation"/>
    <property type="evidence" value="ECO:0007669"/>
    <property type="project" value="TreeGrafter"/>
</dbReference>